<keyword evidence="5" id="KW-0812">Transmembrane</keyword>
<dbReference type="Pfam" id="PF24681">
    <property type="entry name" value="Kelch_KLHDC2_KLHL20_DRC7"/>
    <property type="match status" value="1"/>
</dbReference>
<evidence type="ECO:0000256" key="5">
    <source>
        <dbReference type="SAM" id="Phobius"/>
    </source>
</evidence>
<evidence type="ECO:0000313" key="8">
    <source>
        <dbReference type="Proteomes" id="UP000265703"/>
    </source>
</evidence>
<comment type="caution">
    <text evidence="7">The sequence shown here is derived from an EMBL/GenBank/DDBJ whole genome shotgun (WGS) entry which is preliminary data.</text>
</comment>
<feature type="coiled-coil region" evidence="3">
    <location>
        <begin position="484"/>
        <end position="511"/>
    </location>
</feature>
<keyword evidence="5" id="KW-0472">Membrane</keyword>
<dbReference type="AlphaFoldDB" id="A0A397TNW2"/>
<feature type="region of interest" description="Disordered" evidence="4">
    <location>
        <begin position="356"/>
        <end position="389"/>
    </location>
</feature>
<dbReference type="Gene3D" id="2.120.10.80">
    <property type="entry name" value="Kelch-type beta propeller"/>
    <property type="match status" value="2"/>
</dbReference>
<evidence type="ECO:0000313" key="7">
    <source>
        <dbReference type="EMBL" id="RIA96731.1"/>
    </source>
</evidence>
<keyword evidence="3" id="KW-0175">Coiled coil</keyword>
<dbReference type="EMBL" id="QKYT01000039">
    <property type="protein sequence ID" value="RIA96731.1"/>
    <property type="molecule type" value="Genomic_DNA"/>
</dbReference>
<evidence type="ECO:0008006" key="9">
    <source>
        <dbReference type="Google" id="ProtNLM"/>
    </source>
</evidence>
<protein>
    <recommendedName>
        <fullName evidence="9">Galactose oxidase</fullName>
    </recommendedName>
</protein>
<accession>A0A397TNW2</accession>
<reference evidence="7 8" key="1">
    <citation type="submission" date="2018-06" db="EMBL/GenBank/DDBJ databases">
        <title>Comparative genomics reveals the genomic features of Rhizophagus irregularis, R. cerebriforme, R. diaphanum and Gigaspora rosea, and their symbiotic lifestyle signature.</title>
        <authorList>
            <person name="Morin E."/>
            <person name="San Clemente H."/>
            <person name="Chen E.C.H."/>
            <person name="De La Providencia I."/>
            <person name="Hainaut M."/>
            <person name="Kuo A."/>
            <person name="Kohler A."/>
            <person name="Murat C."/>
            <person name="Tang N."/>
            <person name="Roy S."/>
            <person name="Loubradou J."/>
            <person name="Henrissat B."/>
            <person name="Grigoriev I.V."/>
            <person name="Corradi N."/>
            <person name="Roux C."/>
            <person name="Martin F.M."/>
        </authorList>
    </citation>
    <scope>NUCLEOTIDE SEQUENCE [LARGE SCALE GENOMIC DNA]</scope>
    <source>
        <strain evidence="7 8">DAOM 227022</strain>
    </source>
</reference>
<dbReference type="PANTHER" id="PTHR46093">
    <property type="entry name" value="ACYL-COA-BINDING DOMAIN-CONTAINING PROTEIN 5"/>
    <property type="match status" value="1"/>
</dbReference>
<evidence type="ECO:0000256" key="1">
    <source>
        <dbReference type="ARBA" id="ARBA00022441"/>
    </source>
</evidence>
<dbReference type="OrthoDB" id="10251809at2759"/>
<dbReference type="PANTHER" id="PTHR46093:SF18">
    <property type="entry name" value="FIBRONECTIN TYPE-III DOMAIN-CONTAINING PROTEIN"/>
    <property type="match status" value="1"/>
</dbReference>
<gene>
    <name evidence="7" type="ORF">C1645_814914</name>
</gene>
<dbReference type="Proteomes" id="UP000265703">
    <property type="component" value="Unassembled WGS sequence"/>
</dbReference>
<feature type="transmembrane region" description="Helical" evidence="5">
    <location>
        <begin position="395"/>
        <end position="417"/>
    </location>
</feature>
<evidence type="ECO:0000256" key="2">
    <source>
        <dbReference type="ARBA" id="ARBA00022737"/>
    </source>
</evidence>
<dbReference type="InterPro" id="IPR015915">
    <property type="entry name" value="Kelch-typ_b-propeller"/>
</dbReference>
<dbReference type="InterPro" id="IPR011043">
    <property type="entry name" value="Gal_Oxase/kelch_b-propeller"/>
</dbReference>
<evidence type="ECO:0000256" key="4">
    <source>
        <dbReference type="SAM" id="MobiDB-lite"/>
    </source>
</evidence>
<keyword evidence="1" id="KW-0880">Kelch repeat</keyword>
<sequence length="527" mass="59162">MFQKSLASVLLWVLFQLLVEINCQMTPFTPKQRELHTATLINNKLYILGGDDLHDKPIIGKEFFYLDVSVSFNTQELSWNDLSSIDIVPPHTGATAVKVNSTLFLYGGRSDGLMATLYTYDLQGNTWSIPTVTGINSRKELLTGIVDHNGKIYLWSGLLIDADGKEGNLVNDMLILNTINLSWEQGSLIGAPTARYYYGAVLLPNNNIIYTGGYDNKAELTLSQIYIYDTINDNWTVKTASGQIPSGRDGFSTVLGLDGQRVIIFGGANTFDYKNFVPEDSLYILNIMNFEWYIPKVSGPIPKTPMFHRANIIGNYMVVSFGYGYDAKAQSDILLLDISNNDEYIWTYNFVPSPSSPSSPSSTSQSVTQSSTLTSSPTNSPTLPQPTQSNKSLPMIGAILGSLFGGILFSFGCFFLYKWNKNKQKDVIPPHYDLYNQDEMIIPKEINIHDFDATNHEPMIPAPVITNRNYNNAQVVNNNERVSSQDLDDLKNVFRQEIQNLRQEILQNNRQTSVSNITRNNNNLYNY</sequence>
<keyword evidence="2" id="KW-0677">Repeat</keyword>
<keyword evidence="6" id="KW-0732">Signal</keyword>
<keyword evidence="5" id="KW-1133">Transmembrane helix</keyword>
<dbReference type="SUPFAM" id="SSF117281">
    <property type="entry name" value="Kelch motif"/>
    <property type="match status" value="1"/>
</dbReference>
<organism evidence="7 8">
    <name type="scientific">Glomus cerebriforme</name>
    <dbReference type="NCBI Taxonomy" id="658196"/>
    <lineage>
        <taxon>Eukaryota</taxon>
        <taxon>Fungi</taxon>
        <taxon>Fungi incertae sedis</taxon>
        <taxon>Mucoromycota</taxon>
        <taxon>Glomeromycotina</taxon>
        <taxon>Glomeromycetes</taxon>
        <taxon>Glomerales</taxon>
        <taxon>Glomeraceae</taxon>
        <taxon>Glomus</taxon>
    </lineage>
</organism>
<proteinExistence type="predicted"/>
<evidence type="ECO:0000256" key="6">
    <source>
        <dbReference type="SAM" id="SignalP"/>
    </source>
</evidence>
<evidence type="ECO:0000256" key="3">
    <source>
        <dbReference type="SAM" id="Coils"/>
    </source>
</evidence>
<name>A0A397TNW2_9GLOM</name>
<feature type="chain" id="PRO_5017224451" description="Galactose oxidase" evidence="6">
    <location>
        <begin position="24"/>
        <end position="527"/>
    </location>
</feature>
<keyword evidence="8" id="KW-1185">Reference proteome</keyword>
<dbReference type="SUPFAM" id="SSF50965">
    <property type="entry name" value="Galactose oxidase, central domain"/>
    <property type="match status" value="1"/>
</dbReference>
<feature type="signal peptide" evidence="6">
    <location>
        <begin position="1"/>
        <end position="23"/>
    </location>
</feature>